<dbReference type="PANTHER" id="PTHR43156">
    <property type="entry name" value="STAGE II SPORULATION PROTEIN E-RELATED"/>
    <property type="match status" value="1"/>
</dbReference>
<dbReference type="InterPro" id="IPR035965">
    <property type="entry name" value="PAS-like_dom_sf"/>
</dbReference>
<dbReference type="SMART" id="SM00331">
    <property type="entry name" value="PP2C_SIG"/>
    <property type="match status" value="1"/>
</dbReference>
<dbReference type="SUPFAM" id="SSF55785">
    <property type="entry name" value="PYP-like sensor domain (PAS domain)"/>
    <property type="match status" value="2"/>
</dbReference>
<keyword evidence="4" id="KW-1185">Reference proteome</keyword>
<dbReference type="Pfam" id="PF08447">
    <property type="entry name" value="PAS_3"/>
    <property type="match status" value="1"/>
</dbReference>
<evidence type="ECO:0000259" key="2">
    <source>
        <dbReference type="SMART" id="SM00331"/>
    </source>
</evidence>
<dbReference type="Gene3D" id="3.30.450.40">
    <property type="match status" value="1"/>
</dbReference>
<dbReference type="InterPro" id="IPR000014">
    <property type="entry name" value="PAS"/>
</dbReference>
<dbReference type="InterPro" id="IPR013656">
    <property type="entry name" value="PAS_4"/>
</dbReference>
<name>A0A9P2TD14_THEFU</name>
<dbReference type="Gene3D" id="3.30.450.20">
    <property type="entry name" value="PAS domain"/>
    <property type="match status" value="2"/>
</dbReference>
<dbReference type="SMART" id="SM00086">
    <property type="entry name" value="PAC"/>
    <property type="match status" value="1"/>
</dbReference>
<dbReference type="CDD" id="cd00130">
    <property type="entry name" value="PAS"/>
    <property type="match status" value="1"/>
</dbReference>
<dbReference type="NCBIfam" id="TIGR00229">
    <property type="entry name" value="sensory_box"/>
    <property type="match status" value="1"/>
</dbReference>
<proteinExistence type="predicted"/>
<dbReference type="InterPro" id="IPR029016">
    <property type="entry name" value="GAF-like_dom_sf"/>
</dbReference>
<sequence>MFDLAPIGVSITRGPDHRLVYVNEAQRAIFGPRPLGKPLLQAFNDLAEAGYILVLDQVMTTGKPEFLPQVPVTVNYPNAGRQERYFNLSFTPVFLDDGEPAVLNLIADVTETIDAAQRKRALQRYTSIVRSGSLVEWSASPIDGSLQWISGWEEITGQPHEESRGHGWLNMVAPEDRAALLASWLRAIDEVPDSVEYIFRVRTRDGTYRHFRAHAVPVRENGVVVEWTGTCADVEQQWREQRRHALFNRASGAISNTALIEDMLKALPEVIVPEVADVCTVHLLSPTSSPETSANPFIVERLATKAREGITVPPPRFQSRFTIRSTYLELIRQKRSIHRVFPVGKPPLDPLSPNSSRWLRQVKANSVVMLPITVEGELVASLVAVVCGEREPLTQDDADLLADLIDHLQPTIDTFASFQRTQRVARALQHSLLSDPPTIPGLPIVGRYQTSPTSAEVGGDWYDAFIVDDTIMLVIGDVAGHDLTAATAMSQMRNMLRAFAADHPHNPHEVLRRLDGAVQRSGEYKGTATCILARVTPDSDGIWQVDYSVAGHLPPLLVLPNGETRFLEKAHDLLLGVDPTMPRHRALEVLPSGATLLLYTDGLVEHPHESLDIGLERLAHHCAAMARIPLNTFCDRLLTELPIAGNDDITLIALRLESPTLATASLARHG</sequence>
<comment type="caution">
    <text evidence="3">The sequence shown here is derived from an EMBL/GenBank/DDBJ whole genome shotgun (WGS) entry which is preliminary data.</text>
</comment>
<dbReference type="Pfam" id="PF07228">
    <property type="entry name" value="SpoIIE"/>
    <property type="match status" value="1"/>
</dbReference>
<protein>
    <submittedName>
        <fullName evidence="3">PAS protein phosphatase 2C-like</fullName>
    </submittedName>
</protein>
<feature type="domain" description="PPM-type phosphatase" evidence="2">
    <location>
        <begin position="442"/>
        <end position="656"/>
    </location>
</feature>
<dbReference type="AlphaFoldDB" id="A0A9P2TD14"/>
<evidence type="ECO:0000313" key="4">
    <source>
        <dbReference type="Proteomes" id="UP000014184"/>
    </source>
</evidence>
<organism evidence="3 4">
    <name type="scientific">Thermobifida fusca TM51</name>
    <dbReference type="NCBI Taxonomy" id="1169414"/>
    <lineage>
        <taxon>Bacteria</taxon>
        <taxon>Bacillati</taxon>
        <taxon>Actinomycetota</taxon>
        <taxon>Actinomycetes</taxon>
        <taxon>Streptosporangiales</taxon>
        <taxon>Nocardiopsidaceae</taxon>
        <taxon>Thermobifida</taxon>
    </lineage>
</organism>
<dbReference type="InterPro" id="IPR001610">
    <property type="entry name" value="PAC"/>
</dbReference>
<dbReference type="InterPro" id="IPR052016">
    <property type="entry name" value="Bact_Sigma-Reg"/>
</dbReference>
<dbReference type="Pfam" id="PF08448">
    <property type="entry name" value="PAS_4"/>
    <property type="match status" value="1"/>
</dbReference>
<dbReference type="PANTHER" id="PTHR43156:SF2">
    <property type="entry name" value="STAGE II SPORULATION PROTEIN E"/>
    <property type="match status" value="1"/>
</dbReference>
<dbReference type="RefSeq" id="WP_016188008.1">
    <property type="nucleotide sequence ID" value="NZ_AOSG01000002.1"/>
</dbReference>
<dbReference type="Proteomes" id="UP000014184">
    <property type="component" value="Unassembled WGS sequence"/>
</dbReference>
<gene>
    <name evidence="3" type="ORF">TM51_00851</name>
</gene>
<evidence type="ECO:0000256" key="1">
    <source>
        <dbReference type="ARBA" id="ARBA00022801"/>
    </source>
</evidence>
<keyword evidence="1" id="KW-0378">Hydrolase</keyword>
<dbReference type="Gene3D" id="3.60.40.10">
    <property type="entry name" value="PPM-type phosphatase domain"/>
    <property type="match status" value="1"/>
</dbReference>
<dbReference type="InterPro" id="IPR013655">
    <property type="entry name" value="PAS_fold_3"/>
</dbReference>
<dbReference type="SUPFAM" id="SSF55781">
    <property type="entry name" value="GAF domain-like"/>
    <property type="match status" value="1"/>
</dbReference>
<evidence type="ECO:0000313" key="3">
    <source>
        <dbReference type="EMBL" id="EOR72747.1"/>
    </source>
</evidence>
<dbReference type="EMBL" id="AOSG01000002">
    <property type="protein sequence ID" value="EOR72747.1"/>
    <property type="molecule type" value="Genomic_DNA"/>
</dbReference>
<accession>A0A9P2TD14</accession>
<reference evidence="3 4" key="1">
    <citation type="journal article" date="2013" name="Genome Announc.">
        <title>Draft Genome Sequence of the Lignocellulose Decomposer Thermobifida fusca Strain TM51.</title>
        <authorList>
            <person name="Toth A."/>
            <person name="Barna T."/>
            <person name="Nagy I."/>
            <person name="Horvath B."/>
            <person name="Nagy I."/>
            <person name="Tancsics A."/>
            <person name="Kriszt B."/>
            <person name="Baka E."/>
            <person name="Fekete C."/>
            <person name="Kukolya J."/>
        </authorList>
    </citation>
    <scope>NUCLEOTIDE SEQUENCE [LARGE SCALE GENOMIC DNA]</scope>
    <source>
        <strain evidence="3 4">TM51</strain>
    </source>
</reference>
<dbReference type="SUPFAM" id="SSF81606">
    <property type="entry name" value="PP2C-like"/>
    <property type="match status" value="1"/>
</dbReference>
<dbReference type="InterPro" id="IPR036457">
    <property type="entry name" value="PPM-type-like_dom_sf"/>
</dbReference>
<dbReference type="GO" id="GO:0016791">
    <property type="term" value="F:phosphatase activity"/>
    <property type="evidence" value="ECO:0007669"/>
    <property type="project" value="TreeGrafter"/>
</dbReference>
<dbReference type="InterPro" id="IPR001932">
    <property type="entry name" value="PPM-type_phosphatase-like_dom"/>
</dbReference>